<evidence type="ECO:0000313" key="1">
    <source>
        <dbReference type="EMBL" id="CAK9062923.1"/>
    </source>
</evidence>
<dbReference type="Proteomes" id="UP001642484">
    <property type="component" value="Unassembled WGS sequence"/>
</dbReference>
<proteinExistence type="predicted"/>
<dbReference type="PROSITE" id="PS00383">
    <property type="entry name" value="TYR_PHOSPHATASE_1"/>
    <property type="match status" value="1"/>
</dbReference>
<dbReference type="PANTHER" id="PTHR46274">
    <property type="entry name" value="PHOSPHATIDYLINOSITOL PHOSPHATASE"/>
    <property type="match status" value="1"/>
</dbReference>
<dbReference type="InterPro" id="IPR020422">
    <property type="entry name" value="TYR_PHOSPHATASE_DUAL_dom"/>
</dbReference>
<dbReference type="PANTHER" id="PTHR46274:SF6">
    <property type="entry name" value="TYR_PHOSPHATASE_2 DOMAIN-CONTAINING PROTEIN"/>
    <property type="match status" value="1"/>
</dbReference>
<name>A0ABP0NGL0_9DINO</name>
<dbReference type="SMART" id="SM00195">
    <property type="entry name" value="DSPc"/>
    <property type="match status" value="1"/>
</dbReference>
<dbReference type="InterPro" id="IPR029021">
    <property type="entry name" value="Prot-tyrosine_phosphatase-like"/>
</dbReference>
<protein>
    <submittedName>
        <fullName evidence="1">Uncharacterized protein</fullName>
    </submittedName>
</protein>
<dbReference type="PROSITE" id="PS50056">
    <property type="entry name" value="TYR_PHOSPHATASE_2"/>
    <property type="match status" value="1"/>
</dbReference>
<sequence length="335" mass="36994">MLGILEKLSPQDLAALGVLALALVTCLVCFPCYLAFVALTGCGPARVQSVCSYILRLAKRRSKFNYHKIDNHLYLGSLPRTMEDLEELKSLGVGAMVTLNEAWEMELSNKFVRDSCGIEHLHLPTPDFFAPKQEDIEAAVHFITAHVRKGIGVYVHCNGGKGRSAVCVICFLASFMDLSPELAYDRVISKRRIAPMRGVLGLHKQWRAVKRFCRRVSRMPKRFEAFAEESPVCQEVTAKPQELATVHVADSLPHDEPPLPRKDAEHVPVPAASTGEATTDGLPPELHAPVHAPPPALNVPPEPTQPPCVPQCNHYEERFEAEASSDSDEEPPLLE</sequence>
<keyword evidence="2" id="KW-1185">Reference proteome</keyword>
<dbReference type="Pfam" id="PF22784">
    <property type="entry name" value="PTP-SAK"/>
    <property type="match status" value="1"/>
</dbReference>
<accession>A0ABP0NGL0</accession>
<evidence type="ECO:0000313" key="2">
    <source>
        <dbReference type="Proteomes" id="UP001642484"/>
    </source>
</evidence>
<dbReference type="InterPro" id="IPR016130">
    <property type="entry name" value="Tyr_Pase_AS"/>
</dbReference>
<dbReference type="EMBL" id="CAXAMN010021740">
    <property type="protein sequence ID" value="CAK9062923.1"/>
    <property type="molecule type" value="Genomic_DNA"/>
</dbReference>
<dbReference type="Gene3D" id="3.90.190.10">
    <property type="entry name" value="Protein tyrosine phosphatase superfamily"/>
    <property type="match status" value="1"/>
</dbReference>
<dbReference type="SUPFAM" id="SSF52799">
    <property type="entry name" value="(Phosphotyrosine protein) phosphatases II"/>
    <property type="match status" value="1"/>
</dbReference>
<reference evidence="1 2" key="1">
    <citation type="submission" date="2024-02" db="EMBL/GenBank/DDBJ databases">
        <authorList>
            <person name="Chen Y."/>
            <person name="Shah S."/>
            <person name="Dougan E. K."/>
            <person name="Thang M."/>
            <person name="Chan C."/>
        </authorList>
    </citation>
    <scope>NUCLEOTIDE SEQUENCE [LARGE SCALE GENOMIC DNA]</scope>
</reference>
<organism evidence="1 2">
    <name type="scientific">Durusdinium trenchii</name>
    <dbReference type="NCBI Taxonomy" id="1381693"/>
    <lineage>
        <taxon>Eukaryota</taxon>
        <taxon>Sar</taxon>
        <taxon>Alveolata</taxon>
        <taxon>Dinophyceae</taxon>
        <taxon>Suessiales</taxon>
        <taxon>Symbiodiniaceae</taxon>
        <taxon>Durusdinium</taxon>
    </lineage>
</organism>
<dbReference type="InterPro" id="IPR057023">
    <property type="entry name" value="PTP-SAK"/>
</dbReference>
<comment type="caution">
    <text evidence="1">The sequence shown here is derived from an EMBL/GenBank/DDBJ whole genome shotgun (WGS) entry which is preliminary data.</text>
</comment>
<gene>
    <name evidence="1" type="ORF">CCMP2556_LOCUS30945</name>
</gene>
<dbReference type="PROSITE" id="PS50054">
    <property type="entry name" value="TYR_PHOSPHATASE_DUAL"/>
    <property type="match status" value="1"/>
</dbReference>
<dbReference type="InterPro" id="IPR000387">
    <property type="entry name" value="Tyr_Pase_dom"/>
</dbReference>